<dbReference type="InterPro" id="IPR011701">
    <property type="entry name" value="MFS"/>
</dbReference>
<dbReference type="RefSeq" id="WP_263720681.1">
    <property type="nucleotide sequence ID" value="NZ_JAOWLA010000004.1"/>
</dbReference>
<comment type="caution">
    <text evidence="5">The sequence shown here is derived from an EMBL/GenBank/DDBJ whole genome shotgun (WGS) entry which is preliminary data.</text>
</comment>
<feature type="transmembrane region" description="Helical" evidence="4">
    <location>
        <begin position="9"/>
        <end position="34"/>
    </location>
</feature>
<dbReference type="PANTHER" id="PTHR11360:SF290">
    <property type="entry name" value="MONOCARBOXYLATE MFS PERMEASE"/>
    <property type="match status" value="1"/>
</dbReference>
<accession>A0ABT2YZH1</accession>
<feature type="transmembrane region" description="Helical" evidence="4">
    <location>
        <begin position="337"/>
        <end position="361"/>
    </location>
</feature>
<organism evidence="5 6">
    <name type="scientific">Albidovulum sediminicola</name>
    <dbReference type="NCBI Taxonomy" id="2984331"/>
    <lineage>
        <taxon>Bacteria</taxon>
        <taxon>Pseudomonadati</taxon>
        <taxon>Pseudomonadota</taxon>
        <taxon>Alphaproteobacteria</taxon>
        <taxon>Rhodobacterales</taxon>
        <taxon>Paracoccaceae</taxon>
        <taxon>Albidovulum</taxon>
    </lineage>
</organism>
<dbReference type="Pfam" id="PF07690">
    <property type="entry name" value="MFS_1"/>
    <property type="match status" value="1"/>
</dbReference>
<proteinExistence type="predicted"/>
<evidence type="ECO:0000313" key="6">
    <source>
        <dbReference type="Proteomes" id="UP001652503"/>
    </source>
</evidence>
<gene>
    <name evidence="5" type="ORF">OE647_05475</name>
</gene>
<feature type="transmembrane region" description="Helical" evidence="4">
    <location>
        <begin position="367"/>
        <end position="387"/>
    </location>
</feature>
<feature type="transmembrane region" description="Helical" evidence="4">
    <location>
        <begin position="161"/>
        <end position="187"/>
    </location>
</feature>
<keyword evidence="2 4" id="KW-1133">Transmembrane helix</keyword>
<feature type="transmembrane region" description="Helical" evidence="4">
    <location>
        <begin position="100"/>
        <end position="122"/>
    </location>
</feature>
<feature type="transmembrane region" description="Helical" evidence="4">
    <location>
        <begin position="214"/>
        <end position="239"/>
    </location>
</feature>
<dbReference type="EMBL" id="JAOWLA010000004">
    <property type="protein sequence ID" value="MCV2864190.1"/>
    <property type="molecule type" value="Genomic_DNA"/>
</dbReference>
<dbReference type="Proteomes" id="UP001652503">
    <property type="component" value="Unassembled WGS sequence"/>
</dbReference>
<keyword evidence="1 4" id="KW-0812">Transmembrane</keyword>
<sequence>MSRDESRGVWILAVGQTAGFAALLYMFGAIILALEDGSGWSRAELALGPTLALLAQAALAPFSGRLVDGGHGGRLLAGAALLGAACLALLSQVTHLAAWYAIWMVLGAAQAASLYETCFSFLLRRLGPEARRAIIRVTLVAGLASTFAFPIGAWAGEALGWRGAILLFAGIEALITLPANIIGVRLLRRGERRGGERAELRAGAVRAVLRRPEFWALALYFGLMMGNHMMLTTYALPILTERGAAHALAVLVASSVGPMQVAGRLLLTLPGLRVGTGTLSRVIALGMSGSSFALLVAAGDWWLFAIYAVGQGASIGVQSVLRPLITAEALGQENFGAISGALAMAPLGAGAVAPFLGAILIGAGGVTLLLSVTLGFALLAFAIGLWLRARGI</sequence>
<feature type="transmembrane region" description="Helical" evidence="4">
    <location>
        <begin position="46"/>
        <end position="63"/>
    </location>
</feature>
<dbReference type="InterPro" id="IPR036259">
    <property type="entry name" value="MFS_trans_sf"/>
</dbReference>
<feature type="transmembrane region" description="Helical" evidence="4">
    <location>
        <begin position="304"/>
        <end position="325"/>
    </location>
</feature>
<feature type="transmembrane region" description="Helical" evidence="4">
    <location>
        <begin position="245"/>
        <end position="267"/>
    </location>
</feature>
<keyword evidence="3 4" id="KW-0472">Membrane</keyword>
<evidence type="ECO:0000313" key="5">
    <source>
        <dbReference type="EMBL" id="MCV2864190.1"/>
    </source>
</evidence>
<evidence type="ECO:0000256" key="3">
    <source>
        <dbReference type="ARBA" id="ARBA00023136"/>
    </source>
</evidence>
<keyword evidence="6" id="KW-1185">Reference proteome</keyword>
<feature type="transmembrane region" description="Helical" evidence="4">
    <location>
        <begin position="279"/>
        <end position="298"/>
    </location>
</feature>
<feature type="transmembrane region" description="Helical" evidence="4">
    <location>
        <begin position="75"/>
        <end position="94"/>
    </location>
</feature>
<dbReference type="SUPFAM" id="SSF103473">
    <property type="entry name" value="MFS general substrate transporter"/>
    <property type="match status" value="1"/>
</dbReference>
<reference evidence="5 6" key="1">
    <citation type="submission" date="2022-10" db="EMBL/GenBank/DDBJ databases">
        <title>Defluviimonas sp. nov., isolated from ocean surface water.</title>
        <authorList>
            <person name="He W."/>
            <person name="Wang L."/>
            <person name="Zhang D.-F."/>
        </authorList>
    </citation>
    <scope>NUCLEOTIDE SEQUENCE [LARGE SCALE GENOMIC DNA]</scope>
    <source>
        <strain evidence="5 6">WL0075</strain>
    </source>
</reference>
<evidence type="ECO:0000256" key="2">
    <source>
        <dbReference type="ARBA" id="ARBA00022989"/>
    </source>
</evidence>
<protein>
    <submittedName>
        <fullName evidence="5">MFS transporter</fullName>
    </submittedName>
</protein>
<feature type="transmembrane region" description="Helical" evidence="4">
    <location>
        <begin position="134"/>
        <end position="155"/>
    </location>
</feature>
<evidence type="ECO:0000256" key="4">
    <source>
        <dbReference type="SAM" id="Phobius"/>
    </source>
</evidence>
<dbReference type="PANTHER" id="PTHR11360">
    <property type="entry name" value="MONOCARBOXYLATE TRANSPORTER"/>
    <property type="match status" value="1"/>
</dbReference>
<evidence type="ECO:0000256" key="1">
    <source>
        <dbReference type="ARBA" id="ARBA00022692"/>
    </source>
</evidence>
<dbReference type="InterPro" id="IPR050327">
    <property type="entry name" value="Proton-linked_MCT"/>
</dbReference>
<name>A0ABT2YZH1_9RHOB</name>
<dbReference type="Gene3D" id="1.20.1250.20">
    <property type="entry name" value="MFS general substrate transporter like domains"/>
    <property type="match status" value="1"/>
</dbReference>